<name>A0A803XQU8_MELGA</name>
<keyword evidence="5" id="KW-1185">Reference proteome</keyword>
<evidence type="ECO:0000313" key="5">
    <source>
        <dbReference type="Proteomes" id="UP000001645"/>
    </source>
</evidence>
<evidence type="ECO:0000259" key="3">
    <source>
        <dbReference type="Pfam" id="PF00561"/>
    </source>
</evidence>
<feature type="domain" description="AB hydrolase-1" evidence="3">
    <location>
        <begin position="81"/>
        <end position="169"/>
    </location>
</feature>
<dbReference type="InParanoid" id="A0A803XQU8"/>
<dbReference type="InterPro" id="IPR000073">
    <property type="entry name" value="AB_hydrolase_1"/>
</dbReference>
<keyword evidence="1" id="KW-0442">Lipid degradation</keyword>
<keyword evidence="2" id="KW-0443">Lipid metabolism</keyword>
<accession>A0A803XQU8</accession>
<evidence type="ECO:0000256" key="1">
    <source>
        <dbReference type="ARBA" id="ARBA00022963"/>
    </source>
</evidence>
<dbReference type="SUPFAM" id="SSF53474">
    <property type="entry name" value="alpha/beta-Hydrolases"/>
    <property type="match status" value="1"/>
</dbReference>
<dbReference type="Ensembl" id="ENSMGAT00000037051.1">
    <property type="protein sequence ID" value="ENSMGAP00000021894.1"/>
    <property type="gene ID" value="ENSMGAG00000022850.1"/>
</dbReference>
<dbReference type="AlphaFoldDB" id="A0A803XQU8"/>
<organism evidence="4 5">
    <name type="scientific">Meleagris gallopavo</name>
    <name type="common">Wild turkey</name>
    <dbReference type="NCBI Taxonomy" id="9103"/>
    <lineage>
        <taxon>Eukaryota</taxon>
        <taxon>Metazoa</taxon>
        <taxon>Chordata</taxon>
        <taxon>Craniata</taxon>
        <taxon>Vertebrata</taxon>
        <taxon>Euteleostomi</taxon>
        <taxon>Archelosauria</taxon>
        <taxon>Archosauria</taxon>
        <taxon>Dinosauria</taxon>
        <taxon>Saurischia</taxon>
        <taxon>Theropoda</taxon>
        <taxon>Coelurosauria</taxon>
        <taxon>Aves</taxon>
        <taxon>Neognathae</taxon>
        <taxon>Galloanserae</taxon>
        <taxon>Galliformes</taxon>
        <taxon>Phasianidae</taxon>
        <taxon>Meleagridinae</taxon>
        <taxon>Meleagris</taxon>
    </lineage>
</organism>
<sequence>MLYCIDGQALQIPSNSYGRTKPSQWRMRPWQERCLWTACSITYLMALLGHRNFLLGTYLQMSSFSVHTLVTHALFLYCSFHEMAIYDLPAMIDFVLQKTGQKQLYYVGYSQGATIAFIAFSSMPELAQKIKTFFALAPVVTMKHARSPVLKMSFLLNGKPDMLQILLGKTDASLRMRKLWRFLPNLCRHMLLHKPCANLLFLLGGFNEKNLNMVRLPISPAGSKQGSQQGLEAHEWPLRICAWSLGWAGCP</sequence>
<dbReference type="Proteomes" id="UP000001645">
    <property type="component" value="Chromosome 8"/>
</dbReference>
<proteinExistence type="predicted"/>
<evidence type="ECO:0000313" key="4">
    <source>
        <dbReference type="Ensembl" id="ENSMGAP00000021894.1"/>
    </source>
</evidence>
<dbReference type="GO" id="GO:0016042">
    <property type="term" value="P:lipid catabolic process"/>
    <property type="evidence" value="ECO:0007669"/>
    <property type="project" value="UniProtKB-KW"/>
</dbReference>
<dbReference type="InterPro" id="IPR029058">
    <property type="entry name" value="AB_hydrolase_fold"/>
</dbReference>
<protein>
    <recommendedName>
        <fullName evidence="3">AB hydrolase-1 domain-containing protein</fullName>
    </recommendedName>
</protein>
<dbReference type="Gene3D" id="3.40.50.1820">
    <property type="entry name" value="alpha/beta hydrolase"/>
    <property type="match status" value="1"/>
</dbReference>
<dbReference type="GeneTree" id="ENSGT00940000167438"/>
<reference evidence="4" key="3">
    <citation type="submission" date="2025-09" db="UniProtKB">
        <authorList>
            <consortium name="Ensembl"/>
        </authorList>
    </citation>
    <scope>IDENTIFICATION</scope>
</reference>
<evidence type="ECO:0000256" key="2">
    <source>
        <dbReference type="ARBA" id="ARBA00023098"/>
    </source>
</evidence>
<dbReference type="PANTHER" id="PTHR11005">
    <property type="entry name" value="LYSOSOMAL ACID LIPASE-RELATED"/>
    <property type="match status" value="1"/>
</dbReference>
<dbReference type="Pfam" id="PF00561">
    <property type="entry name" value="Abhydrolase_1"/>
    <property type="match status" value="1"/>
</dbReference>
<reference evidence="4 5" key="1">
    <citation type="journal article" date="2010" name="PLoS Biol.">
        <title>Multi-platform next-generation sequencing of the domestic turkey (Meleagris gallopavo): genome assembly and analysis.</title>
        <authorList>
            <person name="Dalloul R.A."/>
            <person name="Long J.A."/>
            <person name="Zimin A.V."/>
            <person name="Aslam L."/>
            <person name="Beal K."/>
            <person name="Blomberg L.A."/>
            <person name="Bouffard P."/>
            <person name="Burt D.W."/>
            <person name="Crasta O."/>
            <person name="Crooijmans R.P."/>
            <person name="Cooper K."/>
            <person name="Coulombe R.A."/>
            <person name="De S."/>
            <person name="Delany M.E."/>
            <person name="Dodgson J.B."/>
            <person name="Dong J.J."/>
            <person name="Evans C."/>
            <person name="Frederickson K.M."/>
            <person name="Flicek P."/>
            <person name="Florea L."/>
            <person name="Folkerts O."/>
            <person name="Groenen M.A."/>
            <person name="Harkins T.T."/>
            <person name="Herrero J."/>
            <person name="Hoffmann S."/>
            <person name="Megens H.J."/>
            <person name="Jiang A."/>
            <person name="de Jong P."/>
            <person name="Kaiser P."/>
            <person name="Kim H."/>
            <person name="Kim K.W."/>
            <person name="Kim S."/>
            <person name="Langenberger D."/>
            <person name="Lee M.K."/>
            <person name="Lee T."/>
            <person name="Mane S."/>
            <person name="Marcais G."/>
            <person name="Marz M."/>
            <person name="McElroy A.P."/>
            <person name="Modise T."/>
            <person name="Nefedov M."/>
            <person name="Notredame C."/>
            <person name="Paton I.R."/>
            <person name="Payne W.S."/>
            <person name="Pertea G."/>
            <person name="Prickett D."/>
            <person name="Puiu D."/>
            <person name="Qioa D."/>
            <person name="Raineri E."/>
            <person name="Ruffier M."/>
            <person name="Salzberg S.L."/>
            <person name="Schatz M.C."/>
            <person name="Scheuring C."/>
            <person name="Schmidt C.J."/>
            <person name="Schroeder S."/>
            <person name="Searle S.M."/>
            <person name="Smith E.J."/>
            <person name="Smith J."/>
            <person name="Sonstegard T.S."/>
            <person name="Stadler P.F."/>
            <person name="Tafer H."/>
            <person name="Tu Z.J."/>
            <person name="Van Tassell C.P."/>
            <person name="Vilella A.J."/>
            <person name="Williams K.P."/>
            <person name="Yorke J.A."/>
            <person name="Zhang L."/>
            <person name="Zhang H.B."/>
            <person name="Zhang X."/>
            <person name="Zhang Y."/>
            <person name="Reed K.M."/>
        </authorList>
    </citation>
    <scope>NUCLEOTIDE SEQUENCE [LARGE SCALE GENOMIC DNA]</scope>
</reference>
<reference evidence="4" key="2">
    <citation type="submission" date="2025-08" db="UniProtKB">
        <authorList>
            <consortium name="Ensembl"/>
        </authorList>
    </citation>
    <scope>IDENTIFICATION</scope>
</reference>